<evidence type="ECO:0000256" key="1">
    <source>
        <dbReference type="ARBA" id="ARBA00023015"/>
    </source>
</evidence>
<dbReference type="SUPFAM" id="SSF100950">
    <property type="entry name" value="NagB/RpiA/CoA transferase-like"/>
    <property type="match status" value="1"/>
</dbReference>
<dbReference type="InterPro" id="IPR001034">
    <property type="entry name" value="DeoR_HTH"/>
</dbReference>
<dbReference type="EMBL" id="LVVL01000018">
    <property type="protein sequence ID" value="OAN10248.1"/>
    <property type="molecule type" value="Genomic_DNA"/>
</dbReference>
<dbReference type="SMART" id="SM00420">
    <property type="entry name" value="HTH_DEOR"/>
    <property type="match status" value="1"/>
</dbReference>
<dbReference type="InterPro" id="IPR036390">
    <property type="entry name" value="WH_DNA-bd_sf"/>
</dbReference>
<evidence type="ECO:0000313" key="5">
    <source>
        <dbReference type="EMBL" id="OAN10248.1"/>
    </source>
</evidence>
<keyword evidence="3" id="KW-0804">Transcription</keyword>
<dbReference type="Proteomes" id="UP000078447">
    <property type="component" value="Unassembled WGS sequence"/>
</dbReference>
<name>A0ABX2V5A1_9BACL</name>
<reference evidence="5 6" key="1">
    <citation type="submission" date="2016-03" db="EMBL/GenBank/DDBJ databases">
        <authorList>
            <person name="Cho S.-Y."/>
            <person name="Lim S."/>
            <person name="Kim H."/>
            <person name="Soh E.H."/>
            <person name="Moon J.S."/>
        </authorList>
    </citation>
    <scope>NUCLEOTIDE SEQUENCE [LARGE SCALE GENOMIC DNA]</scope>
    <source>
        <strain evidence="5 6">KCTC 3810</strain>
    </source>
</reference>
<evidence type="ECO:0000259" key="4">
    <source>
        <dbReference type="PROSITE" id="PS51000"/>
    </source>
</evidence>
<accession>A0ABX2V5A1</accession>
<dbReference type="PROSITE" id="PS00894">
    <property type="entry name" value="HTH_DEOR_1"/>
    <property type="match status" value="1"/>
</dbReference>
<dbReference type="Pfam" id="PF00455">
    <property type="entry name" value="DeoRC"/>
    <property type="match status" value="1"/>
</dbReference>
<gene>
    <name evidence="5" type="ORF">A3783_14745</name>
</gene>
<dbReference type="InterPro" id="IPR014036">
    <property type="entry name" value="DeoR-like_C"/>
</dbReference>
<dbReference type="PROSITE" id="PS51000">
    <property type="entry name" value="HTH_DEOR_2"/>
    <property type="match status" value="1"/>
</dbReference>
<dbReference type="PANTHER" id="PTHR30363:SF51">
    <property type="entry name" value="HTH-TYPE TRANSCRIPTIONAL REPRESSOR GLCR"/>
    <property type="match status" value="1"/>
</dbReference>
<evidence type="ECO:0000256" key="3">
    <source>
        <dbReference type="ARBA" id="ARBA00023163"/>
    </source>
</evidence>
<dbReference type="RefSeq" id="WP_028105543.1">
    <property type="nucleotide sequence ID" value="NZ_LVVL01000018.1"/>
</dbReference>
<feature type="domain" description="HTH deoR-type" evidence="4">
    <location>
        <begin position="3"/>
        <end position="58"/>
    </location>
</feature>
<dbReference type="InterPro" id="IPR018356">
    <property type="entry name" value="Tscrpt_reg_HTH_DeoR_CS"/>
</dbReference>
<keyword evidence="6" id="KW-1185">Reference proteome</keyword>
<dbReference type="Gene3D" id="1.10.10.10">
    <property type="entry name" value="Winged helix-like DNA-binding domain superfamily/Winged helix DNA-binding domain"/>
    <property type="match status" value="1"/>
</dbReference>
<sequence length="253" mass="29036">MAQQERLQQMREWIKTTPEISLDQVMEEYRISRDTARRDLIALEQEGQIIRVKNGLIRVGTNTTVQYDRRTEQPEKNRIAKRAVRYVERNQTIILDAATTVARMTVHLPVQPLHIVTNSLAIVEQVEARPEIDLYVTGGKFDRHARSLVGIKTADDILNYQVDRVFLGACGLTEQGVFAENLEEAIVKKAMIRSAGEVIVLADRTKFEKRFLHKVCDLDQIDVLITDEQPTDSWQDWLREAAVLLEIAEEEQA</sequence>
<organism evidence="5 6">
    <name type="scientific">Exiguobacterium undae</name>
    <dbReference type="NCBI Taxonomy" id="169177"/>
    <lineage>
        <taxon>Bacteria</taxon>
        <taxon>Bacillati</taxon>
        <taxon>Bacillota</taxon>
        <taxon>Bacilli</taxon>
        <taxon>Bacillales</taxon>
        <taxon>Bacillales Family XII. Incertae Sedis</taxon>
        <taxon>Exiguobacterium</taxon>
    </lineage>
</organism>
<protein>
    <submittedName>
        <fullName evidence="5">DeoR family transcriptional regulator</fullName>
    </submittedName>
</protein>
<comment type="caution">
    <text evidence="5">The sequence shown here is derived from an EMBL/GenBank/DDBJ whole genome shotgun (WGS) entry which is preliminary data.</text>
</comment>
<dbReference type="Pfam" id="PF08220">
    <property type="entry name" value="HTH_DeoR"/>
    <property type="match status" value="1"/>
</dbReference>
<evidence type="ECO:0000256" key="2">
    <source>
        <dbReference type="ARBA" id="ARBA00023125"/>
    </source>
</evidence>
<dbReference type="PANTHER" id="PTHR30363">
    <property type="entry name" value="HTH-TYPE TRANSCRIPTIONAL REGULATOR SRLR-RELATED"/>
    <property type="match status" value="1"/>
</dbReference>
<dbReference type="InterPro" id="IPR037171">
    <property type="entry name" value="NagB/RpiA_transferase-like"/>
</dbReference>
<dbReference type="SUPFAM" id="SSF46785">
    <property type="entry name" value="Winged helix' DNA-binding domain"/>
    <property type="match status" value="1"/>
</dbReference>
<evidence type="ECO:0000313" key="6">
    <source>
        <dbReference type="Proteomes" id="UP000078447"/>
    </source>
</evidence>
<keyword evidence="1" id="KW-0805">Transcription regulation</keyword>
<dbReference type="Gene3D" id="3.40.50.1360">
    <property type="match status" value="1"/>
</dbReference>
<dbReference type="InterPro" id="IPR050313">
    <property type="entry name" value="Carb_Metab_HTH_regulators"/>
</dbReference>
<dbReference type="InterPro" id="IPR036388">
    <property type="entry name" value="WH-like_DNA-bd_sf"/>
</dbReference>
<dbReference type="SMART" id="SM01134">
    <property type="entry name" value="DeoRC"/>
    <property type="match status" value="1"/>
</dbReference>
<keyword evidence="2" id="KW-0238">DNA-binding</keyword>
<proteinExistence type="predicted"/>